<reference evidence="2 3" key="1">
    <citation type="submission" date="2023-07" db="EMBL/GenBank/DDBJ databases">
        <title>Sequencing the genomes of 1000 actinobacteria strains.</title>
        <authorList>
            <person name="Klenk H.-P."/>
        </authorList>
    </citation>
    <scope>NUCLEOTIDE SEQUENCE [LARGE SCALE GENOMIC DNA]</scope>
    <source>
        <strain evidence="2 3">DSM 44388</strain>
    </source>
</reference>
<feature type="signal peptide" evidence="1">
    <location>
        <begin position="1"/>
        <end position="25"/>
    </location>
</feature>
<proteinExistence type="predicted"/>
<name>A0ABT9PE30_9ACTN</name>
<feature type="chain" id="PRO_5046077637" description="Beta/gamma crystallin" evidence="1">
    <location>
        <begin position="26"/>
        <end position="136"/>
    </location>
</feature>
<protein>
    <recommendedName>
        <fullName evidence="4">Beta/gamma crystallin</fullName>
    </recommendedName>
</protein>
<evidence type="ECO:0000313" key="2">
    <source>
        <dbReference type="EMBL" id="MDP9830966.1"/>
    </source>
</evidence>
<evidence type="ECO:0000256" key="1">
    <source>
        <dbReference type="SAM" id="SignalP"/>
    </source>
</evidence>
<dbReference type="RefSeq" id="WP_307250281.1">
    <property type="nucleotide sequence ID" value="NZ_JAUSQZ010000001.1"/>
</dbReference>
<evidence type="ECO:0008006" key="4">
    <source>
        <dbReference type="Google" id="ProtNLM"/>
    </source>
</evidence>
<dbReference type="EMBL" id="JAUSQZ010000001">
    <property type="protein sequence ID" value="MDP9830966.1"/>
    <property type="molecule type" value="Genomic_DNA"/>
</dbReference>
<keyword evidence="1" id="KW-0732">Signal</keyword>
<gene>
    <name evidence="2" type="ORF">J2S57_006715</name>
</gene>
<organism evidence="2 3">
    <name type="scientific">Kineosporia succinea</name>
    <dbReference type="NCBI Taxonomy" id="84632"/>
    <lineage>
        <taxon>Bacteria</taxon>
        <taxon>Bacillati</taxon>
        <taxon>Actinomycetota</taxon>
        <taxon>Actinomycetes</taxon>
        <taxon>Kineosporiales</taxon>
        <taxon>Kineosporiaceae</taxon>
        <taxon>Kineosporia</taxon>
    </lineage>
</organism>
<comment type="caution">
    <text evidence="2">The sequence shown here is derived from an EMBL/GenBank/DDBJ whole genome shotgun (WGS) entry which is preliminary data.</text>
</comment>
<keyword evidence="3" id="KW-1185">Reference proteome</keyword>
<evidence type="ECO:0000313" key="3">
    <source>
        <dbReference type="Proteomes" id="UP001235712"/>
    </source>
</evidence>
<sequence>MANTNTLVRRLAALAAAALATTAVAVGGASEASAAANPYNQIRFCAQGDYWAQAVIYKDTAGSNLWVRTPKIKPGTCWDTILNTQGVRVRFNVGGTATQTSTAGRYIGYGFWNSTVPIALGAEGTFTGTVRLVEYK</sequence>
<dbReference type="Proteomes" id="UP001235712">
    <property type="component" value="Unassembled WGS sequence"/>
</dbReference>
<accession>A0ABT9PE30</accession>